<dbReference type="GO" id="GO:0010508">
    <property type="term" value="P:positive regulation of autophagy"/>
    <property type="evidence" value="ECO:0007669"/>
    <property type="project" value="TreeGrafter"/>
</dbReference>
<dbReference type="GO" id="GO:0005524">
    <property type="term" value="F:ATP binding"/>
    <property type="evidence" value="ECO:0007669"/>
    <property type="project" value="UniProtKB-UniRule"/>
</dbReference>
<evidence type="ECO:0000256" key="6">
    <source>
        <dbReference type="SAM" id="MobiDB-lite"/>
    </source>
</evidence>
<dbReference type="GO" id="GO:0034727">
    <property type="term" value="P:piecemeal microautophagy of the nucleus"/>
    <property type="evidence" value="ECO:0007669"/>
    <property type="project" value="TreeGrafter"/>
</dbReference>
<feature type="region of interest" description="Disordered" evidence="6">
    <location>
        <begin position="343"/>
        <end position="373"/>
    </location>
</feature>
<dbReference type="InterPro" id="IPR017441">
    <property type="entry name" value="Protein_kinase_ATP_BS"/>
</dbReference>
<dbReference type="FunFam" id="3.30.200.20:FF:000149">
    <property type="entry name" value="serine/threonine-protein kinase unc-51 isoform X1"/>
    <property type="match status" value="1"/>
</dbReference>
<feature type="binding site" evidence="5">
    <location>
        <position position="39"/>
    </location>
    <ligand>
        <name>ATP</name>
        <dbReference type="ChEBI" id="CHEBI:30616"/>
    </ligand>
</feature>
<dbReference type="PANTHER" id="PTHR24348:SF22">
    <property type="entry name" value="NON-SPECIFIC SERINE_THREONINE PROTEIN KINASE"/>
    <property type="match status" value="1"/>
</dbReference>
<keyword evidence="1" id="KW-0808">Transferase</keyword>
<evidence type="ECO:0000256" key="3">
    <source>
        <dbReference type="ARBA" id="ARBA00022777"/>
    </source>
</evidence>
<dbReference type="PROSITE" id="PS00107">
    <property type="entry name" value="PROTEIN_KINASE_ATP"/>
    <property type="match status" value="1"/>
</dbReference>
<dbReference type="GO" id="GO:0005776">
    <property type="term" value="C:autophagosome"/>
    <property type="evidence" value="ECO:0007669"/>
    <property type="project" value="TreeGrafter"/>
</dbReference>
<evidence type="ECO:0000256" key="5">
    <source>
        <dbReference type="PROSITE-ProRule" id="PRU10141"/>
    </source>
</evidence>
<feature type="region of interest" description="Disordered" evidence="6">
    <location>
        <begin position="295"/>
        <end position="318"/>
    </location>
</feature>
<accession>A0A2Z4EUR0</accession>
<dbReference type="GO" id="GO:0042594">
    <property type="term" value="P:response to starvation"/>
    <property type="evidence" value="ECO:0007669"/>
    <property type="project" value="TreeGrafter"/>
</dbReference>
<keyword evidence="4 5" id="KW-0067">ATP-binding</keyword>
<dbReference type="GO" id="GO:0000422">
    <property type="term" value="P:autophagy of mitochondrion"/>
    <property type="evidence" value="ECO:0007669"/>
    <property type="project" value="TreeGrafter"/>
</dbReference>
<dbReference type="SMART" id="SM00220">
    <property type="entry name" value="S_TKc"/>
    <property type="match status" value="1"/>
</dbReference>
<dbReference type="PANTHER" id="PTHR24348">
    <property type="entry name" value="SERINE/THREONINE-PROTEIN KINASE UNC-51-RELATED"/>
    <property type="match status" value="1"/>
</dbReference>
<dbReference type="PROSITE" id="PS00108">
    <property type="entry name" value="PROTEIN_KINASE_ST"/>
    <property type="match status" value="1"/>
</dbReference>
<keyword evidence="2 5" id="KW-0547">Nucleotide-binding</keyword>
<dbReference type="GO" id="GO:0004674">
    <property type="term" value="F:protein serine/threonine kinase activity"/>
    <property type="evidence" value="ECO:0007669"/>
    <property type="project" value="InterPro"/>
</dbReference>
<dbReference type="GO" id="GO:0000045">
    <property type="term" value="P:autophagosome assembly"/>
    <property type="evidence" value="ECO:0007669"/>
    <property type="project" value="TreeGrafter"/>
</dbReference>
<reference evidence="8" key="1">
    <citation type="journal article" date="2018" name="Aquat. Toxicol.">
        <title>Genome-wide identification of 99 autophagy-related (Atg) genes in the monogonont rotifer Brachionus spp. and transcriptional modulation in response to cadmium.</title>
        <authorList>
            <person name="Kang H.M."/>
            <person name="Lee J.S."/>
            <person name="Kim M.S."/>
            <person name="Lee Y.H."/>
            <person name="Jung J.H."/>
            <person name="Hagiwara A."/>
            <person name="Zhou B."/>
            <person name="Lee J.S."/>
            <person name="Jeong C.B."/>
        </authorList>
    </citation>
    <scope>NUCLEOTIDE SEQUENCE</scope>
</reference>
<dbReference type="EMBL" id="MH231915">
    <property type="protein sequence ID" value="AWV66722.1"/>
    <property type="molecule type" value="mRNA"/>
</dbReference>
<evidence type="ECO:0000256" key="4">
    <source>
        <dbReference type="ARBA" id="ARBA00022840"/>
    </source>
</evidence>
<dbReference type="GO" id="GO:0061709">
    <property type="term" value="P:reticulophagy"/>
    <property type="evidence" value="ECO:0007669"/>
    <property type="project" value="TreeGrafter"/>
</dbReference>
<dbReference type="GO" id="GO:0005829">
    <property type="term" value="C:cytosol"/>
    <property type="evidence" value="ECO:0007669"/>
    <property type="project" value="TreeGrafter"/>
</dbReference>
<dbReference type="InterPro" id="IPR011009">
    <property type="entry name" value="Kinase-like_dom_sf"/>
</dbReference>
<evidence type="ECO:0000259" key="7">
    <source>
        <dbReference type="PROSITE" id="PS50011"/>
    </source>
</evidence>
<feature type="compositionally biased region" description="Polar residues" evidence="6">
    <location>
        <begin position="298"/>
        <end position="308"/>
    </location>
</feature>
<dbReference type="Gene3D" id="1.10.510.10">
    <property type="entry name" value="Transferase(Phosphotransferase) domain 1"/>
    <property type="match status" value="1"/>
</dbReference>
<evidence type="ECO:0000313" key="8">
    <source>
        <dbReference type="EMBL" id="AWV66722.1"/>
    </source>
</evidence>
<feature type="domain" description="Protein kinase" evidence="7">
    <location>
        <begin position="9"/>
        <end position="275"/>
    </location>
</feature>
<name>A0A2Z4EUR0_9BILA</name>
<dbReference type="GO" id="GO:0048675">
    <property type="term" value="P:axon extension"/>
    <property type="evidence" value="ECO:0007669"/>
    <property type="project" value="TreeGrafter"/>
</dbReference>
<sequence>MDTIGEYEFFKKDLIGHGAFAIVYKGRHKKNPQEEVAIKVITKKNLGKSQSLLAKEIKILKELTALHHENVVCLLDFKESTNHVYLVMEYCNGGDLADYLHVKGTLSEDTISLFLQQIAAAINVIHSNNIVHRDLKPQNILINFKVDKSIATNKDIQLKIADFGFARFLQDGVMAATLCGSPLYMAPEVIMSHHYDKKADLWSIGTIAFQCLTGKAPFTADSPQALKMFYEKHVNLVPDIPNSTSIHLKDLLIKMLKRNPVDRINFEDFSTHKFLSDSHTSQEIPQETIEEENLAKNKPNQIDLNSVKSDLNENSLSSDDKKQSLLVVDKELINDYVLVNSNNFSSNPKLPKDKDSNNLPSETSQPPTELQPVPSQIENYKLMEKKFQKTATPPRFGDSEIKMSIRNRLNSVNEIQQQDLFSTSPQNVKFQIGSSPSSNKLLETRGNLLIMNQCDPILIDNLEEDTILDANHNEIVEKLNFILVLCNYLIELAKARFSPLIQSTLGKGKSNLPNTSTTPSIDQFTGADVSYKKAEQLVIYLKCLQLLRPGLSYAKDELEMERLKTTEKVKKILKQLNNMYKFCLYQSKQLYITEFNRNKWNSEKISLSADKLLYIHAIELCREASMEEFFGKPQNCVSMYKEAQLIFHCLTQQSVLMKDKQILNQYRDAVERRLVILEENQN</sequence>
<evidence type="ECO:0000256" key="2">
    <source>
        <dbReference type="ARBA" id="ARBA00022741"/>
    </source>
</evidence>
<dbReference type="AlphaFoldDB" id="A0A2Z4EUR0"/>
<dbReference type="PROSITE" id="PS50011">
    <property type="entry name" value="PROTEIN_KINASE_DOM"/>
    <property type="match status" value="1"/>
</dbReference>
<dbReference type="GO" id="GO:0034045">
    <property type="term" value="C:phagophore assembly site membrane"/>
    <property type="evidence" value="ECO:0007669"/>
    <property type="project" value="TreeGrafter"/>
</dbReference>
<dbReference type="InterPro" id="IPR045269">
    <property type="entry name" value="Atg1-like"/>
</dbReference>
<evidence type="ECO:0000256" key="1">
    <source>
        <dbReference type="ARBA" id="ARBA00022679"/>
    </source>
</evidence>
<keyword evidence="3 8" id="KW-0418">Kinase</keyword>
<organism evidence="8">
    <name type="scientific">Brachionus calyciflorus</name>
    <dbReference type="NCBI Taxonomy" id="104777"/>
    <lineage>
        <taxon>Eukaryota</taxon>
        <taxon>Metazoa</taxon>
        <taxon>Spiralia</taxon>
        <taxon>Gnathifera</taxon>
        <taxon>Rotifera</taxon>
        <taxon>Eurotatoria</taxon>
        <taxon>Monogononta</taxon>
        <taxon>Pseudotrocha</taxon>
        <taxon>Ploima</taxon>
        <taxon>Brachionidae</taxon>
        <taxon>Brachionus</taxon>
    </lineage>
</organism>
<feature type="compositionally biased region" description="Polar residues" evidence="6">
    <location>
        <begin position="357"/>
        <end position="373"/>
    </location>
</feature>
<dbReference type="InterPro" id="IPR000719">
    <property type="entry name" value="Prot_kinase_dom"/>
</dbReference>
<dbReference type="Pfam" id="PF00069">
    <property type="entry name" value="Pkinase"/>
    <property type="match status" value="1"/>
</dbReference>
<dbReference type="SUPFAM" id="SSF56112">
    <property type="entry name" value="Protein kinase-like (PK-like)"/>
    <property type="match status" value="1"/>
</dbReference>
<dbReference type="InterPro" id="IPR008271">
    <property type="entry name" value="Ser/Thr_kinase_AS"/>
</dbReference>
<dbReference type="Gene3D" id="3.30.200.20">
    <property type="entry name" value="Phosphorylase Kinase, domain 1"/>
    <property type="match status" value="1"/>
</dbReference>
<proteinExistence type="evidence at transcript level"/>
<protein>
    <submittedName>
        <fullName evidence="8">Serine/threonine-protein kinase unc-51</fullName>
    </submittedName>
</protein>
<reference evidence="8" key="2">
    <citation type="submission" date="2018-04" db="EMBL/GenBank/DDBJ databases">
        <authorList>
            <person name="Go L.Y."/>
            <person name="Mitchell J.A."/>
        </authorList>
    </citation>
    <scope>NUCLEOTIDE SEQUENCE</scope>
</reference>
<dbReference type="FunFam" id="1.10.510.10:FF:000493">
    <property type="entry name" value="serine/threonine-protein kinase unc-51 isoform X2"/>
    <property type="match status" value="1"/>
</dbReference>